<protein>
    <submittedName>
        <fullName evidence="3">XdhC/CoxI family protein</fullName>
    </submittedName>
</protein>
<dbReference type="PANTHER" id="PTHR30388">
    <property type="entry name" value="ALDEHYDE OXIDOREDUCTASE MOLYBDENUM COFACTOR ASSEMBLY PROTEIN"/>
    <property type="match status" value="1"/>
</dbReference>
<feature type="domain" description="XdhC Rossmann" evidence="2">
    <location>
        <begin position="170"/>
        <end position="309"/>
    </location>
</feature>
<comment type="caution">
    <text evidence="3">The sequence shown here is derived from an EMBL/GenBank/DDBJ whole genome shotgun (WGS) entry which is preliminary data.</text>
</comment>
<dbReference type="RefSeq" id="WP_140602642.1">
    <property type="nucleotide sequence ID" value="NZ_SAWY01000013.1"/>
</dbReference>
<dbReference type="AlphaFoldDB" id="A0A502KY61"/>
<dbReference type="Pfam" id="PF02625">
    <property type="entry name" value="XdhC_CoxI"/>
    <property type="match status" value="1"/>
</dbReference>
<dbReference type="InterPro" id="IPR003777">
    <property type="entry name" value="XdhC_CoxI"/>
</dbReference>
<organism evidence="3 4">
    <name type="scientific">Litorilituus lipolyticus</name>
    <dbReference type="NCBI Taxonomy" id="2491017"/>
    <lineage>
        <taxon>Bacteria</taxon>
        <taxon>Pseudomonadati</taxon>
        <taxon>Pseudomonadota</taxon>
        <taxon>Gammaproteobacteria</taxon>
        <taxon>Alteromonadales</taxon>
        <taxon>Colwelliaceae</taxon>
        <taxon>Litorilituus</taxon>
    </lineage>
</organism>
<dbReference type="InterPro" id="IPR052698">
    <property type="entry name" value="MoCofactor_Util/Proc"/>
</dbReference>
<evidence type="ECO:0000313" key="3">
    <source>
        <dbReference type="EMBL" id="TPH16406.1"/>
    </source>
</evidence>
<name>A0A502KY61_9GAMM</name>
<accession>A0A502KY61</accession>
<dbReference type="OrthoDB" id="9815497at2"/>
<dbReference type="EMBL" id="SAWY01000013">
    <property type="protein sequence ID" value="TPH16406.1"/>
    <property type="molecule type" value="Genomic_DNA"/>
</dbReference>
<dbReference type="InterPro" id="IPR027051">
    <property type="entry name" value="XdhC_Rossmann_dom"/>
</dbReference>
<sequence length="336" mass="37160">MSNQLHSLLNAWQKQKDQCQWVLASIIKTQGSSYRKAGAMMLLNDLGKSFGLLSGGCLEADLLHHAQKCMQLAQSIEVCYDSQDESDITWQLGLGCGGIVTVLLQPITPENNYLDLDNVLNQLNKKHNCQYKIDLTDNKQQNQVIPAHQESMCINENKAIFLTLKPVHHVVIFGGGLDSQPLVKMAHILGWHITLIDKRQAYARRASFKEADIILKTDYGSDLVQTELNQADAVIIMHHNVKLDAEALLSLNTCKANYIGILGPQHRTEKLITENQIILSKLSAPLANPIGLDLGGDLPESIALSILSQAHAVIENRTALALGSYSHNIKRLKHVS</sequence>
<evidence type="ECO:0000259" key="1">
    <source>
        <dbReference type="Pfam" id="PF02625"/>
    </source>
</evidence>
<dbReference type="PANTHER" id="PTHR30388:SF4">
    <property type="entry name" value="MOLYBDENUM COFACTOR INSERTION CHAPERONE PAOD"/>
    <property type="match status" value="1"/>
</dbReference>
<dbReference type="Gene3D" id="3.40.50.720">
    <property type="entry name" value="NAD(P)-binding Rossmann-like Domain"/>
    <property type="match status" value="1"/>
</dbReference>
<feature type="domain" description="XdhC- CoxI" evidence="1">
    <location>
        <begin position="18"/>
        <end position="80"/>
    </location>
</feature>
<gene>
    <name evidence="3" type="ORF">EPA86_06615</name>
</gene>
<evidence type="ECO:0000313" key="4">
    <source>
        <dbReference type="Proteomes" id="UP000315303"/>
    </source>
</evidence>
<dbReference type="Proteomes" id="UP000315303">
    <property type="component" value="Unassembled WGS sequence"/>
</dbReference>
<keyword evidence="4" id="KW-1185">Reference proteome</keyword>
<evidence type="ECO:0000259" key="2">
    <source>
        <dbReference type="Pfam" id="PF13478"/>
    </source>
</evidence>
<proteinExistence type="predicted"/>
<reference evidence="3 4" key="1">
    <citation type="submission" date="2019-01" db="EMBL/GenBank/DDBJ databases">
        <title>Litorilituus lipolytica sp. nov., isolated from intertidal sand of the Yellow Sea in China.</title>
        <authorList>
            <person name="Liu A."/>
        </authorList>
    </citation>
    <scope>NUCLEOTIDE SEQUENCE [LARGE SCALE GENOMIC DNA]</scope>
    <source>
        <strain evidence="3 4">RZ04</strain>
    </source>
</reference>
<dbReference type="Pfam" id="PF13478">
    <property type="entry name" value="XdhC_C"/>
    <property type="match status" value="1"/>
</dbReference>